<protein>
    <recommendedName>
        <fullName evidence="5">Dynein light chain</fullName>
    </recommendedName>
</protein>
<accession>R7TIM2</accession>
<dbReference type="GO" id="GO:0005737">
    <property type="term" value="C:cytoplasm"/>
    <property type="evidence" value="ECO:0007669"/>
    <property type="project" value="TreeGrafter"/>
</dbReference>
<gene>
    <name evidence="2" type="ORF">CAPTEDRAFT_100222</name>
</gene>
<dbReference type="GO" id="GO:0007018">
    <property type="term" value="P:microtubule-based movement"/>
    <property type="evidence" value="ECO:0007669"/>
    <property type="project" value="TreeGrafter"/>
</dbReference>
<dbReference type="GO" id="GO:0045505">
    <property type="term" value="F:dynein intermediate chain binding"/>
    <property type="evidence" value="ECO:0007669"/>
    <property type="project" value="TreeGrafter"/>
</dbReference>
<dbReference type="PANTHER" id="PTHR21255:SF65">
    <property type="entry name" value="TCTEX1 DOMAIN-CONTAINING PROTEIN 2"/>
    <property type="match status" value="1"/>
</dbReference>
<dbReference type="Proteomes" id="UP000014760">
    <property type="component" value="Unassembled WGS sequence"/>
</dbReference>
<dbReference type="FunCoup" id="R7TIM2">
    <property type="interactions" value="232"/>
</dbReference>
<dbReference type="EMBL" id="AMQN01013840">
    <property type="status" value="NOT_ANNOTATED_CDS"/>
    <property type="molecule type" value="Genomic_DNA"/>
</dbReference>
<keyword evidence="4" id="KW-1185">Reference proteome</keyword>
<evidence type="ECO:0000313" key="4">
    <source>
        <dbReference type="Proteomes" id="UP000014760"/>
    </source>
</evidence>
<proteinExistence type="inferred from homology"/>
<dbReference type="GO" id="GO:0005868">
    <property type="term" value="C:cytoplasmic dynein complex"/>
    <property type="evidence" value="ECO:0007669"/>
    <property type="project" value="TreeGrafter"/>
</dbReference>
<dbReference type="AlphaFoldDB" id="R7TIM2"/>
<dbReference type="Pfam" id="PF03645">
    <property type="entry name" value="Tctex-1"/>
    <property type="match status" value="1"/>
</dbReference>
<dbReference type="Gene3D" id="3.30.1140.40">
    <property type="entry name" value="Tctex-1"/>
    <property type="match status" value="1"/>
</dbReference>
<dbReference type="HOGENOM" id="CLU_097204_4_1_1"/>
<sequence length="145" mass="16794">MVRFQKAMGPSRRTSAISSVAEKPPVRMENTFQMEPRMDQRFKLPNVHETMNEVLARYLSGYKYEPRSAQLLSKTLTNEVTRAVKSREWPRHRIICQVTMTEQKQQDMRATSRCLWNANTDTHISASYSGSNFVVLATVYAVYLD</sequence>
<reference evidence="3" key="3">
    <citation type="submission" date="2015-06" db="UniProtKB">
        <authorList>
            <consortium name="EnsemblMetazoa"/>
        </authorList>
    </citation>
    <scope>IDENTIFICATION</scope>
</reference>
<organism evidence="2">
    <name type="scientific">Capitella teleta</name>
    <name type="common">Polychaete worm</name>
    <dbReference type="NCBI Taxonomy" id="283909"/>
    <lineage>
        <taxon>Eukaryota</taxon>
        <taxon>Metazoa</taxon>
        <taxon>Spiralia</taxon>
        <taxon>Lophotrochozoa</taxon>
        <taxon>Annelida</taxon>
        <taxon>Polychaeta</taxon>
        <taxon>Sedentaria</taxon>
        <taxon>Scolecida</taxon>
        <taxon>Capitellidae</taxon>
        <taxon>Capitella</taxon>
    </lineage>
</organism>
<evidence type="ECO:0000313" key="3">
    <source>
        <dbReference type="EnsemblMetazoa" id="CapteP100222"/>
    </source>
</evidence>
<evidence type="ECO:0008006" key="5">
    <source>
        <dbReference type="Google" id="ProtNLM"/>
    </source>
</evidence>
<dbReference type="InterPro" id="IPR038586">
    <property type="entry name" value="Tctex-1-like_sf"/>
</dbReference>
<dbReference type="EMBL" id="KB310536">
    <property type="protein sequence ID" value="ELT91386.1"/>
    <property type="molecule type" value="Genomic_DNA"/>
</dbReference>
<evidence type="ECO:0000256" key="1">
    <source>
        <dbReference type="ARBA" id="ARBA00005361"/>
    </source>
</evidence>
<dbReference type="PANTHER" id="PTHR21255">
    <property type="entry name" value="T-COMPLEX-ASSOCIATED-TESTIS-EXPRESSED 1/ DYNEIN LIGHT CHAIN"/>
    <property type="match status" value="1"/>
</dbReference>
<reference evidence="4" key="1">
    <citation type="submission" date="2012-12" db="EMBL/GenBank/DDBJ databases">
        <authorList>
            <person name="Hellsten U."/>
            <person name="Grimwood J."/>
            <person name="Chapman J.A."/>
            <person name="Shapiro H."/>
            <person name="Aerts A."/>
            <person name="Otillar R.P."/>
            <person name="Terry A.Y."/>
            <person name="Boore J.L."/>
            <person name="Simakov O."/>
            <person name="Marletaz F."/>
            <person name="Cho S.-J."/>
            <person name="Edsinger-Gonzales E."/>
            <person name="Havlak P."/>
            <person name="Kuo D.-H."/>
            <person name="Larsson T."/>
            <person name="Lv J."/>
            <person name="Arendt D."/>
            <person name="Savage R."/>
            <person name="Osoegawa K."/>
            <person name="de Jong P."/>
            <person name="Lindberg D.R."/>
            <person name="Seaver E.C."/>
            <person name="Weisblat D.A."/>
            <person name="Putnam N.H."/>
            <person name="Grigoriev I.V."/>
            <person name="Rokhsar D.S."/>
        </authorList>
    </citation>
    <scope>NUCLEOTIDE SEQUENCE</scope>
    <source>
        <strain evidence="4">I ESC-2004</strain>
    </source>
</reference>
<comment type="similarity">
    <text evidence="1">Belongs to the dynein light chain Tctex-type family.</text>
</comment>
<dbReference type="EnsemblMetazoa" id="CapteT100222">
    <property type="protein sequence ID" value="CapteP100222"/>
    <property type="gene ID" value="CapteG100222"/>
</dbReference>
<name>R7TIM2_CAPTE</name>
<reference evidence="2 4" key="2">
    <citation type="journal article" date="2013" name="Nature">
        <title>Insights into bilaterian evolution from three spiralian genomes.</title>
        <authorList>
            <person name="Simakov O."/>
            <person name="Marletaz F."/>
            <person name="Cho S.J."/>
            <person name="Edsinger-Gonzales E."/>
            <person name="Havlak P."/>
            <person name="Hellsten U."/>
            <person name="Kuo D.H."/>
            <person name="Larsson T."/>
            <person name="Lv J."/>
            <person name="Arendt D."/>
            <person name="Savage R."/>
            <person name="Osoegawa K."/>
            <person name="de Jong P."/>
            <person name="Grimwood J."/>
            <person name="Chapman J.A."/>
            <person name="Shapiro H."/>
            <person name="Aerts A."/>
            <person name="Otillar R.P."/>
            <person name="Terry A.Y."/>
            <person name="Boore J.L."/>
            <person name="Grigoriev I.V."/>
            <person name="Lindberg D.R."/>
            <person name="Seaver E.C."/>
            <person name="Weisblat D.A."/>
            <person name="Putnam N.H."/>
            <person name="Rokhsar D.S."/>
        </authorList>
    </citation>
    <scope>NUCLEOTIDE SEQUENCE</scope>
    <source>
        <strain evidence="2 4">I ESC-2004</strain>
    </source>
</reference>
<dbReference type="STRING" id="283909.R7TIM2"/>
<dbReference type="CDD" id="cd21451">
    <property type="entry name" value="DLC-like_TCTEX1D"/>
    <property type="match status" value="1"/>
</dbReference>
<dbReference type="InterPro" id="IPR005334">
    <property type="entry name" value="Tctex-1-like"/>
</dbReference>
<evidence type="ECO:0000313" key="2">
    <source>
        <dbReference type="EMBL" id="ELT91386.1"/>
    </source>
</evidence>
<dbReference type="OrthoDB" id="10248487at2759"/>
<dbReference type="OMA" id="MEYENTY"/>